<evidence type="ECO:0000313" key="3">
    <source>
        <dbReference type="Proteomes" id="UP000319175"/>
    </source>
</evidence>
<accession>A0A501QDB5</accession>
<comment type="caution">
    <text evidence="2">The sequence shown here is derived from an EMBL/GenBank/DDBJ whole genome shotgun (WGS) entry which is preliminary data.</text>
</comment>
<sequence length="105" mass="12107">MTTRQVINLIGIGSPFLIAAFTVFDPGMFIVALLSTMVTGFIQVSIGLNLLIDHYKNRHLQAYFLFCILFFSLWHITDWGWIWAMPPALAIYMTIILHFIILEEE</sequence>
<dbReference type="AlphaFoldDB" id="A0A501QDB5"/>
<feature type="transmembrane region" description="Helical" evidence="1">
    <location>
        <begin position="82"/>
        <end position="102"/>
    </location>
</feature>
<feature type="transmembrane region" description="Helical" evidence="1">
    <location>
        <begin position="30"/>
        <end position="52"/>
    </location>
</feature>
<gene>
    <name evidence="2" type="ORF">FJA49_08600</name>
</gene>
<feature type="transmembrane region" description="Helical" evidence="1">
    <location>
        <begin position="7"/>
        <end position="24"/>
    </location>
</feature>
<name>A0A501QDB5_9FLAO</name>
<evidence type="ECO:0000313" key="2">
    <source>
        <dbReference type="EMBL" id="TPD69956.1"/>
    </source>
</evidence>
<protein>
    <submittedName>
        <fullName evidence="2">Uncharacterized protein</fullName>
    </submittedName>
</protein>
<keyword evidence="1" id="KW-1133">Transmembrane helix</keyword>
<dbReference type="OrthoDB" id="1364574at2"/>
<keyword evidence="1" id="KW-0472">Membrane</keyword>
<keyword evidence="3" id="KW-1185">Reference proteome</keyword>
<evidence type="ECO:0000256" key="1">
    <source>
        <dbReference type="SAM" id="Phobius"/>
    </source>
</evidence>
<keyword evidence="1" id="KW-0812">Transmembrane</keyword>
<dbReference type="RefSeq" id="WP_140000562.1">
    <property type="nucleotide sequence ID" value="NZ_VFJE01000053.1"/>
</dbReference>
<dbReference type="Proteomes" id="UP000319175">
    <property type="component" value="Unassembled WGS sequence"/>
</dbReference>
<reference evidence="2 3" key="1">
    <citation type="submission" date="2019-06" db="EMBL/GenBank/DDBJ databases">
        <title>Flavobacterium sp. MaA-Y11 from geoumgang.</title>
        <authorList>
            <person name="Jeong S."/>
        </authorList>
    </citation>
    <scope>NUCLEOTIDE SEQUENCE [LARGE SCALE GENOMIC DNA]</scope>
    <source>
        <strain evidence="2 3">MaA-Y11</strain>
    </source>
</reference>
<feature type="transmembrane region" description="Helical" evidence="1">
    <location>
        <begin position="59"/>
        <end position="76"/>
    </location>
</feature>
<organism evidence="2 3">
    <name type="scientific">Flavobacterium microcysteis</name>
    <dbReference type="NCBI Taxonomy" id="2596891"/>
    <lineage>
        <taxon>Bacteria</taxon>
        <taxon>Pseudomonadati</taxon>
        <taxon>Bacteroidota</taxon>
        <taxon>Flavobacteriia</taxon>
        <taxon>Flavobacteriales</taxon>
        <taxon>Flavobacteriaceae</taxon>
        <taxon>Flavobacterium</taxon>
    </lineage>
</organism>
<proteinExistence type="predicted"/>
<dbReference type="EMBL" id="VFJE01000053">
    <property type="protein sequence ID" value="TPD69956.1"/>
    <property type="molecule type" value="Genomic_DNA"/>
</dbReference>